<keyword evidence="4" id="KW-1185">Reference proteome</keyword>
<reference evidence="4" key="1">
    <citation type="journal article" date="2013" name="Genome Announc.">
        <title>Genome sequence of the food spoilage yeast Zygosaccharomyces bailii CLIB 213(T).</title>
        <authorList>
            <person name="Galeote V."/>
            <person name="Bigey F."/>
            <person name="Devillers H."/>
            <person name="Neuveglise C."/>
            <person name="Dequin S."/>
        </authorList>
    </citation>
    <scope>NUCLEOTIDE SEQUENCE [LARGE SCALE GENOMIC DNA]</scope>
    <source>
        <strain evidence="4">CLIB 213 / ATCC 58445 / CBS 680 / CCRC 21525 / NBRC 1098 / NCYC 1416 / NRRL Y-2227</strain>
    </source>
</reference>
<dbReference type="EMBL" id="HG316455">
    <property type="protein sequence ID" value="CDF88635.1"/>
    <property type="molecule type" value="Genomic_DNA"/>
</dbReference>
<dbReference type="InterPro" id="IPR037045">
    <property type="entry name" value="S8pro/Inhibitor_I9_sf"/>
</dbReference>
<evidence type="ECO:0000313" key="4">
    <source>
        <dbReference type="Proteomes" id="UP000019375"/>
    </source>
</evidence>
<dbReference type="PANTHER" id="PTHR28288:SF2">
    <property type="entry name" value="PROTEASE B INHIBITOR 2"/>
    <property type="match status" value="1"/>
</dbReference>
<comment type="similarity">
    <text evidence="1">Belongs to the protease inhibitor I9 family.</text>
</comment>
<dbReference type="Proteomes" id="UP000019375">
    <property type="component" value="Unassembled WGS sequence"/>
</dbReference>
<organism evidence="3 4">
    <name type="scientific">Zygosaccharomyces bailii (strain CLIB 213 / ATCC 58445 / CBS 680 / BCRC 21525 / NBRC 1098 / NCYC 1416 / NRRL Y-2227)</name>
    <dbReference type="NCBI Taxonomy" id="1333698"/>
    <lineage>
        <taxon>Eukaryota</taxon>
        <taxon>Fungi</taxon>
        <taxon>Dikarya</taxon>
        <taxon>Ascomycota</taxon>
        <taxon>Saccharomycotina</taxon>
        <taxon>Saccharomycetes</taxon>
        <taxon>Saccharomycetales</taxon>
        <taxon>Saccharomycetaceae</taxon>
        <taxon>Zygosaccharomyces</taxon>
    </lineage>
</organism>
<sequence>MRALILAILMAVVHATNYSYIITVDPSDVQVSVVDDLKSKVKSLGGYITHEYTLIKGFSAELDDAKISGLQALIKQVELKTGCFVRVEKDSEVHTFAGHDH</sequence>
<evidence type="ECO:0000256" key="2">
    <source>
        <dbReference type="SAM" id="SignalP"/>
    </source>
</evidence>
<keyword evidence="2" id="KW-0732">Signal</keyword>
<dbReference type="OrthoDB" id="5518345at2759"/>
<accession>A0A8J2T3X3</accession>
<dbReference type="InterPro" id="IPR052471">
    <property type="entry name" value="PBI_I9"/>
</dbReference>
<dbReference type="GO" id="GO:0042144">
    <property type="term" value="P:vacuole fusion, non-autophagic"/>
    <property type="evidence" value="ECO:0007669"/>
    <property type="project" value="TreeGrafter"/>
</dbReference>
<dbReference type="GO" id="GO:0004866">
    <property type="term" value="F:endopeptidase inhibitor activity"/>
    <property type="evidence" value="ECO:0007669"/>
    <property type="project" value="TreeGrafter"/>
</dbReference>
<dbReference type="Gene3D" id="3.30.70.80">
    <property type="entry name" value="Peptidase S8 propeptide/proteinase inhibitor I9"/>
    <property type="match status" value="1"/>
</dbReference>
<evidence type="ECO:0000313" key="3">
    <source>
        <dbReference type="EMBL" id="CDF88635.1"/>
    </source>
</evidence>
<dbReference type="PANTHER" id="PTHR28288">
    <property type="entry name" value="PROTEASE B INHIBITOR 2"/>
    <property type="match status" value="1"/>
</dbReference>
<feature type="chain" id="PRO_5035291383" evidence="2">
    <location>
        <begin position="16"/>
        <end position="101"/>
    </location>
</feature>
<gene>
    <name evidence="3" type="ORF">BN860_14840g</name>
</gene>
<feature type="signal peptide" evidence="2">
    <location>
        <begin position="1"/>
        <end position="15"/>
    </location>
</feature>
<name>A0A8J2T3X3_ZYGB2</name>
<proteinExistence type="inferred from homology"/>
<dbReference type="SUPFAM" id="SSF54897">
    <property type="entry name" value="Protease propeptides/inhibitors"/>
    <property type="match status" value="1"/>
</dbReference>
<evidence type="ECO:0000256" key="1">
    <source>
        <dbReference type="ARBA" id="ARBA00038069"/>
    </source>
</evidence>
<protein>
    <submittedName>
        <fullName evidence="3">BN860_14840g1_1</fullName>
    </submittedName>
</protein>
<dbReference type="AlphaFoldDB" id="A0A8J2T3X3"/>